<organism evidence="1 2">
    <name type="scientific">Mycena venus</name>
    <dbReference type="NCBI Taxonomy" id="2733690"/>
    <lineage>
        <taxon>Eukaryota</taxon>
        <taxon>Fungi</taxon>
        <taxon>Dikarya</taxon>
        <taxon>Basidiomycota</taxon>
        <taxon>Agaricomycotina</taxon>
        <taxon>Agaricomycetes</taxon>
        <taxon>Agaricomycetidae</taxon>
        <taxon>Agaricales</taxon>
        <taxon>Marasmiineae</taxon>
        <taxon>Mycenaceae</taxon>
        <taxon>Mycena</taxon>
    </lineage>
</organism>
<evidence type="ECO:0000313" key="2">
    <source>
        <dbReference type="Proteomes" id="UP000620124"/>
    </source>
</evidence>
<evidence type="ECO:0000313" key="1">
    <source>
        <dbReference type="EMBL" id="KAF7326420.1"/>
    </source>
</evidence>
<proteinExistence type="predicted"/>
<keyword evidence="2" id="KW-1185">Reference proteome</keyword>
<dbReference type="EMBL" id="JACAZI010000048">
    <property type="protein sequence ID" value="KAF7326420.1"/>
    <property type="molecule type" value="Genomic_DNA"/>
</dbReference>
<dbReference type="AlphaFoldDB" id="A0A8H6TW06"/>
<sequence>MPLVPQEPPVTTSYRLHIQSGGTFHQVAGNHNEYKYNVAGNFVQSRGENAHYTDAVSEYAHKHWNTHYIPSQEQHRMIQECLRCFRSMLSPEELDVLCYSTEGMACRFIRAIDFLESFDTDTHYDLATAVADTWNILLTTLFDPTSALRKFYEGGVDHRFDICSLEVFFRRLLWSKSCQRVTLFLSGSPSIQIRAAEISMSLLMCRNAEVKAIRERESVFSDSYNRCRSRRTFANDWFTYLTQAPATAELSAMLRGLIENTLFARDDEINLPVLKGWLFSMPIGLETQAKEIYTAFESARTIPSARSEGLAWVEISFSQV</sequence>
<comment type="caution">
    <text evidence="1">The sequence shown here is derived from an EMBL/GenBank/DDBJ whole genome shotgun (WGS) entry which is preliminary data.</text>
</comment>
<gene>
    <name evidence="1" type="ORF">MVEN_02619900</name>
</gene>
<accession>A0A8H6TW06</accession>
<dbReference type="Proteomes" id="UP000620124">
    <property type="component" value="Unassembled WGS sequence"/>
</dbReference>
<protein>
    <submittedName>
        <fullName evidence="1">Uncharacterized protein</fullName>
    </submittedName>
</protein>
<name>A0A8H6TW06_9AGAR</name>
<reference evidence="1" key="1">
    <citation type="submission" date="2020-05" db="EMBL/GenBank/DDBJ databases">
        <title>Mycena genomes resolve the evolution of fungal bioluminescence.</title>
        <authorList>
            <person name="Tsai I.J."/>
        </authorList>
    </citation>
    <scope>NUCLEOTIDE SEQUENCE</scope>
    <source>
        <strain evidence="1">CCC161011</strain>
    </source>
</reference>